<organism evidence="2 3">
    <name type="scientific">Sphingomonas insulae</name>
    <dbReference type="NCBI Taxonomy" id="424800"/>
    <lineage>
        <taxon>Bacteria</taxon>
        <taxon>Pseudomonadati</taxon>
        <taxon>Pseudomonadota</taxon>
        <taxon>Alphaproteobacteria</taxon>
        <taxon>Sphingomonadales</taxon>
        <taxon>Sphingomonadaceae</taxon>
        <taxon>Sphingomonas</taxon>
    </lineage>
</organism>
<keyword evidence="3" id="KW-1185">Reference proteome</keyword>
<dbReference type="Pfam" id="PF08878">
    <property type="entry name" value="HamA"/>
    <property type="match status" value="1"/>
</dbReference>
<dbReference type="EMBL" id="BAAAES010000004">
    <property type="protein sequence ID" value="GAA0661409.1"/>
    <property type="molecule type" value="Genomic_DNA"/>
</dbReference>
<evidence type="ECO:0000259" key="1">
    <source>
        <dbReference type="Pfam" id="PF08878"/>
    </source>
</evidence>
<reference evidence="2 3" key="1">
    <citation type="journal article" date="2019" name="Int. J. Syst. Evol. Microbiol.">
        <title>The Global Catalogue of Microorganisms (GCM) 10K type strain sequencing project: providing services to taxonomists for standard genome sequencing and annotation.</title>
        <authorList>
            <consortium name="The Broad Institute Genomics Platform"/>
            <consortium name="The Broad Institute Genome Sequencing Center for Infectious Disease"/>
            <person name="Wu L."/>
            <person name="Ma J."/>
        </authorList>
    </citation>
    <scope>NUCLEOTIDE SEQUENCE [LARGE SCALE GENOMIC DNA]</scope>
    <source>
        <strain evidence="2 3">JCM 14603</strain>
    </source>
</reference>
<gene>
    <name evidence="2" type="ORF">GCM10009102_07760</name>
</gene>
<protein>
    <recommendedName>
        <fullName evidence="1">Anti-bacteriophage protein A/HamA C-terminal domain-containing protein</fullName>
    </recommendedName>
</protein>
<sequence length="316" mass="35387">MLSVALEAMCGNHKLFAHHFKTINHDWQPKSPLLDGTFMYPLFGAAGTDIDALVEYIYQSLVPYCLPREEVRRVTEKAYEDKDMNAFISLGDRARELFVRTSGAAKSGGEAGELVLYLILEALVKAPLLVSKMSLKTNSNMNVHGRDGVHVRFCSKLKALVLHLGEAKFHKELSKGVDEAIDSITQYLADRALRAREVSIIHTHMDLDGLDTDAKEHLKQMLNPYVVPRPPRNEIHTCLIGFDYPAYGKLAGPSSAEVEAAFREQYAKRASQIADQIREKACKRLPPPNNIQFFVMAFPNVELFRKTFAQKIGGGK</sequence>
<dbReference type="Proteomes" id="UP001500238">
    <property type="component" value="Unassembled WGS sequence"/>
</dbReference>
<feature type="domain" description="Anti-bacteriophage protein A/HamA C-terminal" evidence="1">
    <location>
        <begin position="47"/>
        <end position="312"/>
    </location>
</feature>
<comment type="caution">
    <text evidence="2">The sequence shown here is derived from an EMBL/GenBank/DDBJ whole genome shotgun (WGS) entry which is preliminary data.</text>
</comment>
<proteinExistence type="predicted"/>
<evidence type="ECO:0000313" key="2">
    <source>
        <dbReference type="EMBL" id="GAA0661409.1"/>
    </source>
</evidence>
<dbReference type="InterPro" id="IPR014976">
    <property type="entry name" value="AbpA_HamA_C"/>
</dbReference>
<evidence type="ECO:0000313" key="3">
    <source>
        <dbReference type="Proteomes" id="UP001500238"/>
    </source>
</evidence>
<accession>A0ABN1HPB0</accession>
<name>A0ABN1HPB0_9SPHN</name>